<name>A0A4P8L2Y6_9BACT</name>
<accession>A0A4P8L2Y6</accession>
<organism evidence="1 2">
    <name type="scientific">Desulfoglaeba alkanexedens ALDC</name>
    <dbReference type="NCBI Taxonomy" id="980445"/>
    <lineage>
        <taxon>Bacteria</taxon>
        <taxon>Pseudomonadati</taxon>
        <taxon>Thermodesulfobacteriota</taxon>
        <taxon>Syntrophobacteria</taxon>
        <taxon>Syntrophobacterales</taxon>
        <taxon>Syntrophobacteraceae</taxon>
        <taxon>Desulfoglaeba</taxon>
    </lineage>
</organism>
<dbReference type="RefSeq" id="WP_137424351.1">
    <property type="nucleotide sequence ID" value="NZ_CP040098.1"/>
</dbReference>
<keyword evidence="2" id="KW-1185">Reference proteome</keyword>
<protein>
    <recommendedName>
        <fullName evidence="3">Methyl-accepting chemotaxis protein</fullName>
    </recommendedName>
</protein>
<evidence type="ECO:0000313" key="2">
    <source>
        <dbReference type="Proteomes" id="UP000298602"/>
    </source>
</evidence>
<dbReference type="EMBL" id="CP040098">
    <property type="protein sequence ID" value="QCQ22296.1"/>
    <property type="molecule type" value="Genomic_DNA"/>
</dbReference>
<dbReference type="Proteomes" id="UP000298602">
    <property type="component" value="Chromosome"/>
</dbReference>
<evidence type="ECO:0000313" key="1">
    <source>
        <dbReference type="EMBL" id="QCQ22296.1"/>
    </source>
</evidence>
<dbReference type="KEGG" id="dax:FDQ92_09065"/>
<sequence>MGIGHSNEAEAQIAKMTQQNAAAAEQLASSAGELNGLGKAVERSAQKLMDLMQATAEVVAGQAFVDAFALPRHVLPRAEGLFPDAGASSTSMPAGGQF</sequence>
<evidence type="ECO:0008006" key="3">
    <source>
        <dbReference type="Google" id="ProtNLM"/>
    </source>
</evidence>
<dbReference type="AlphaFoldDB" id="A0A4P8L2Y6"/>
<gene>
    <name evidence="1" type="ORF">FDQ92_09065</name>
</gene>
<reference evidence="1 2" key="2">
    <citation type="submission" date="2019-05" db="EMBL/GenBank/DDBJ databases">
        <authorList>
            <person name="Suflita J.M."/>
            <person name="Marks C.R."/>
        </authorList>
    </citation>
    <scope>NUCLEOTIDE SEQUENCE [LARGE SCALE GENOMIC DNA]</scope>
    <source>
        <strain evidence="1 2">ALDC</strain>
    </source>
</reference>
<reference evidence="1 2" key="1">
    <citation type="submission" date="2019-05" db="EMBL/GenBank/DDBJ databases">
        <title>The Complete Genome Sequence of the n-alkane-degrading Desulfoglaeba alkanexedens ALDC reveals multiple alkylsuccinate synthase gene clusters.</title>
        <authorList>
            <person name="Callaghan A.V."/>
            <person name="Davidova I.A."/>
            <person name="Duncan K.E."/>
            <person name="Morris B."/>
            <person name="McInerney M.J."/>
        </authorList>
    </citation>
    <scope>NUCLEOTIDE SEQUENCE [LARGE SCALE GENOMIC DNA]</scope>
    <source>
        <strain evidence="1 2">ALDC</strain>
    </source>
</reference>
<proteinExistence type="predicted"/>